<feature type="compositionally biased region" description="Polar residues" evidence="2">
    <location>
        <begin position="539"/>
        <end position="548"/>
    </location>
</feature>
<keyword evidence="1" id="KW-0342">GTP-binding</keyword>
<sequence>MFTSFRRKPKFEDDFGTGATVASSPATLPQLGTAQGALQWPESLIDVSTVQGTNSNTTGLPQDTSPKRPGGASARKASFSKGDGRGPIPFHKPFRTPDGPISSLYTSTFAMKVPVTPSLDGAGEEKPKAGLVGKGAPRRFATQKRPRPPPNTFNIMVAGGQSTGKTSLLRLLLDTSEFSSRASEDQKAAVERFLRGSAPKKTKTITTACVETADSRHEHVLLSVVDTPGLDYAEGRELKLDRQVSAILKYVEAQYADTLKEENKVVRTSKGDQHIHLCIFMIDPALVMTARARRDLSSLPSKTRSDISLSRRPSLSGVHAGDTSGDESDDESGDVLTMSPVELRAMRRIAARCNILPVISHSDTLTNERLAQVRGVVRRDMADAGLDFGVFGSPRMKVKTPRPDVTSTQPGTVASPPSTEEPILRVNGSGTHHAAPESDEGSADEERPSRSVIKLRAGRHASVHKLSRSRSRRDLSALKEEMDDSPIMPSSYHRDSVHNVRFSAHLLHQKDTDDLLPFAFIAPEGGKRSSRPKTRRPVSMNSQTTNGASRPVSPTFDSEQMPMPLKLDVAVHPAGGVHGDTLSPPPTATEPEYLSHPPIDPLKGVYVRKYKWGTIDVLEPEHCDFAALRTSIMSTNMKALRTRTRQVLYEKYRMEKLLARRATAHITDDQRKQLLEELGL</sequence>
<feature type="compositionally biased region" description="Polar residues" evidence="2">
    <location>
        <begin position="405"/>
        <end position="418"/>
    </location>
</feature>
<feature type="compositionally biased region" description="Acidic residues" evidence="2">
    <location>
        <begin position="324"/>
        <end position="333"/>
    </location>
</feature>
<dbReference type="InterPro" id="IPR027417">
    <property type="entry name" value="P-loop_NTPase"/>
</dbReference>
<feature type="region of interest" description="Disordered" evidence="2">
    <location>
        <begin position="394"/>
        <end position="490"/>
    </location>
</feature>
<dbReference type="PANTHER" id="PTHR18884">
    <property type="entry name" value="SEPTIN"/>
    <property type="match status" value="1"/>
</dbReference>
<evidence type="ECO:0000313" key="4">
    <source>
        <dbReference type="EMBL" id="TFL02363.1"/>
    </source>
</evidence>
<proteinExistence type="inferred from homology"/>
<comment type="similarity">
    <text evidence="1">Belongs to the TRAFAC class TrmE-Era-EngA-EngB-Septin-like GTPase superfamily. Septin GTPase family.</text>
</comment>
<feature type="compositionally biased region" description="Basic residues" evidence="2">
    <location>
        <begin position="456"/>
        <end position="471"/>
    </location>
</feature>
<dbReference type="Gene3D" id="3.40.50.300">
    <property type="entry name" value="P-loop containing nucleotide triphosphate hydrolases"/>
    <property type="match status" value="1"/>
</dbReference>
<feature type="region of interest" description="Disordered" evidence="2">
    <location>
        <begin position="1"/>
        <end position="27"/>
    </location>
</feature>
<dbReference type="Pfam" id="PF00735">
    <property type="entry name" value="Septin"/>
    <property type="match status" value="3"/>
</dbReference>
<dbReference type="OrthoDB" id="10261408at2759"/>
<evidence type="ECO:0000259" key="3">
    <source>
        <dbReference type="PROSITE" id="PS51719"/>
    </source>
</evidence>
<feature type="region of interest" description="Disordered" evidence="2">
    <location>
        <begin position="576"/>
        <end position="595"/>
    </location>
</feature>
<feature type="region of interest" description="Disordered" evidence="2">
    <location>
        <begin position="50"/>
        <end position="99"/>
    </location>
</feature>
<evidence type="ECO:0000313" key="5">
    <source>
        <dbReference type="Proteomes" id="UP000305067"/>
    </source>
</evidence>
<gene>
    <name evidence="4" type="ORF">BDV98DRAFT_546747</name>
</gene>
<dbReference type="Proteomes" id="UP000305067">
    <property type="component" value="Unassembled WGS sequence"/>
</dbReference>
<name>A0A5C3QKD2_9AGAR</name>
<dbReference type="STRING" id="1884261.A0A5C3QKD2"/>
<keyword evidence="1" id="KW-0547">Nucleotide-binding</keyword>
<feature type="region of interest" description="Disordered" evidence="2">
    <location>
        <begin position="297"/>
        <end position="334"/>
    </location>
</feature>
<keyword evidence="5" id="KW-1185">Reference proteome</keyword>
<dbReference type="SUPFAM" id="SSF52540">
    <property type="entry name" value="P-loop containing nucleoside triphosphate hydrolases"/>
    <property type="match status" value="1"/>
</dbReference>
<organism evidence="4 5">
    <name type="scientific">Pterulicium gracile</name>
    <dbReference type="NCBI Taxonomy" id="1884261"/>
    <lineage>
        <taxon>Eukaryota</taxon>
        <taxon>Fungi</taxon>
        <taxon>Dikarya</taxon>
        <taxon>Basidiomycota</taxon>
        <taxon>Agaricomycotina</taxon>
        <taxon>Agaricomycetes</taxon>
        <taxon>Agaricomycetidae</taxon>
        <taxon>Agaricales</taxon>
        <taxon>Pleurotineae</taxon>
        <taxon>Pterulaceae</taxon>
        <taxon>Pterulicium</taxon>
    </lineage>
</organism>
<dbReference type="PROSITE" id="PS51719">
    <property type="entry name" value="G_SEPTIN"/>
    <property type="match status" value="1"/>
</dbReference>
<dbReference type="GO" id="GO:0005525">
    <property type="term" value="F:GTP binding"/>
    <property type="evidence" value="ECO:0007669"/>
    <property type="project" value="UniProtKB-KW"/>
</dbReference>
<evidence type="ECO:0000256" key="1">
    <source>
        <dbReference type="RuleBase" id="RU004560"/>
    </source>
</evidence>
<reference evidence="4 5" key="1">
    <citation type="journal article" date="2019" name="Nat. Ecol. Evol.">
        <title>Megaphylogeny resolves global patterns of mushroom evolution.</title>
        <authorList>
            <person name="Varga T."/>
            <person name="Krizsan K."/>
            <person name="Foldi C."/>
            <person name="Dima B."/>
            <person name="Sanchez-Garcia M."/>
            <person name="Sanchez-Ramirez S."/>
            <person name="Szollosi G.J."/>
            <person name="Szarkandi J.G."/>
            <person name="Papp V."/>
            <person name="Albert L."/>
            <person name="Andreopoulos W."/>
            <person name="Angelini C."/>
            <person name="Antonin V."/>
            <person name="Barry K.W."/>
            <person name="Bougher N.L."/>
            <person name="Buchanan P."/>
            <person name="Buyck B."/>
            <person name="Bense V."/>
            <person name="Catcheside P."/>
            <person name="Chovatia M."/>
            <person name="Cooper J."/>
            <person name="Damon W."/>
            <person name="Desjardin D."/>
            <person name="Finy P."/>
            <person name="Geml J."/>
            <person name="Haridas S."/>
            <person name="Hughes K."/>
            <person name="Justo A."/>
            <person name="Karasinski D."/>
            <person name="Kautmanova I."/>
            <person name="Kiss B."/>
            <person name="Kocsube S."/>
            <person name="Kotiranta H."/>
            <person name="LaButti K.M."/>
            <person name="Lechner B.E."/>
            <person name="Liimatainen K."/>
            <person name="Lipzen A."/>
            <person name="Lukacs Z."/>
            <person name="Mihaltcheva S."/>
            <person name="Morgado L.N."/>
            <person name="Niskanen T."/>
            <person name="Noordeloos M.E."/>
            <person name="Ohm R.A."/>
            <person name="Ortiz-Santana B."/>
            <person name="Ovrebo C."/>
            <person name="Racz N."/>
            <person name="Riley R."/>
            <person name="Savchenko A."/>
            <person name="Shiryaev A."/>
            <person name="Soop K."/>
            <person name="Spirin V."/>
            <person name="Szebenyi C."/>
            <person name="Tomsovsky M."/>
            <person name="Tulloss R.E."/>
            <person name="Uehling J."/>
            <person name="Grigoriev I.V."/>
            <person name="Vagvolgyi C."/>
            <person name="Papp T."/>
            <person name="Martin F.M."/>
            <person name="Miettinen O."/>
            <person name="Hibbett D.S."/>
            <person name="Nagy L.G."/>
        </authorList>
    </citation>
    <scope>NUCLEOTIDE SEQUENCE [LARGE SCALE GENOMIC DNA]</scope>
    <source>
        <strain evidence="4 5">CBS 309.79</strain>
    </source>
</reference>
<accession>A0A5C3QKD2</accession>
<feature type="domain" description="Septin-type G" evidence="3">
    <location>
        <begin position="149"/>
        <end position="659"/>
    </location>
</feature>
<feature type="region of interest" description="Disordered" evidence="2">
    <location>
        <begin position="524"/>
        <end position="558"/>
    </location>
</feature>
<dbReference type="EMBL" id="ML178822">
    <property type="protein sequence ID" value="TFL02363.1"/>
    <property type="molecule type" value="Genomic_DNA"/>
</dbReference>
<dbReference type="InterPro" id="IPR030379">
    <property type="entry name" value="G_SEPTIN_dom"/>
</dbReference>
<dbReference type="AlphaFoldDB" id="A0A5C3QKD2"/>
<protein>
    <recommendedName>
        <fullName evidence="3">Septin-type G domain-containing protein</fullName>
    </recommendedName>
</protein>
<evidence type="ECO:0000256" key="2">
    <source>
        <dbReference type="SAM" id="MobiDB-lite"/>
    </source>
</evidence>
<feature type="compositionally biased region" description="Polar residues" evidence="2">
    <location>
        <begin position="298"/>
        <end position="313"/>
    </location>
</feature>
<feature type="compositionally biased region" description="Polar residues" evidence="2">
    <location>
        <begin position="50"/>
        <end position="64"/>
    </location>
</feature>